<organism evidence="3 4">
    <name type="scientific">Dendrobium nobile</name>
    <name type="common">Orchid</name>
    <dbReference type="NCBI Taxonomy" id="94219"/>
    <lineage>
        <taxon>Eukaryota</taxon>
        <taxon>Viridiplantae</taxon>
        <taxon>Streptophyta</taxon>
        <taxon>Embryophyta</taxon>
        <taxon>Tracheophyta</taxon>
        <taxon>Spermatophyta</taxon>
        <taxon>Magnoliopsida</taxon>
        <taxon>Liliopsida</taxon>
        <taxon>Asparagales</taxon>
        <taxon>Orchidaceae</taxon>
        <taxon>Epidendroideae</taxon>
        <taxon>Malaxideae</taxon>
        <taxon>Dendrobiinae</taxon>
        <taxon>Dendrobium</taxon>
    </lineage>
</organism>
<dbReference type="SUPFAM" id="SSF53098">
    <property type="entry name" value="Ribonuclease H-like"/>
    <property type="match status" value="1"/>
</dbReference>
<comment type="caution">
    <text evidence="3">The sequence shown here is derived from an EMBL/GenBank/DDBJ whole genome shotgun (WGS) entry which is preliminary data.</text>
</comment>
<dbReference type="GO" id="GO:0008270">
    <property type="term" value="F:zinc ion binding"/>
    <property type="evidence" value="ECO:0007669"/>
    <property type="project" value="UniProtKB-KW"/>
</dbReference>
<dbReference type="CDD" id="cd06222">
    <property type="entry name" value="RNase_H_like"/>
    <property type="match status" value="1"/>
</dbReference>
<dbReference type="EMBL" id="JAGYWB010000004">
    <property type="protein sequence ID" value="KAI0524473.1"/>
    <property type="molecule type" value="Genomic_DNA"/>
</dbReference>
<name>A0A8T3C188_DENNO</name>
<evidence type="ECO:0000313" key="3">
    <source>
        <dbReference type="EMBL" id="KAI0524473.1"/>
    </source>
</evidence>
<evidence type="ECO:0000313" key="4">
    <source>
        <dbReference type="Proteomes" id="UP000829196"/>
    </source>
</evidence>
<dbReference type="PANTHER" id="PTHR31286">
    <property type="entry name" value="GLYCINE-RICH CELL WALL STRUCTURAL PROTEIN 1.8-LIKE"/>
    <property type="match status" value="1"/>
</dbReference>
<dbReference type="Pfam" id="PF13456">
    <property type="entry name" value="RVT_3"/>
    <property type="match status" value="1"/>
</dbReference>
<dbReference type="Gene3D" id="3.60.10.10">
    <property type="entry name" value="Endonuclease/exonuclease/phosphatase"/>
    <property type="match status" value="1"/>
</dbReference>
<accession>A0A8T3C188</accession>
<protein>
    <recommendedName>
        <fullName evidence="2">CCHC-type domain-containing protein</fullName>
    </recommendedName>
</protein>
<dbReference type="InterPro" id="IPR002156">
    <property type="entry name" value="RNaseH_domain"/>
</dbReference>
<keyword evidence="4" id="KW-1185">Reference proteome</keyword>
<dbReference type="InterPro" id="IPR000477">
    <property type="entry name" value="RT_dom"/>
</dbReference>
<dbReference type="InterPro" id="IPR025558">
    <property type="entry name" value="DUF4283"/>
</dbReference>
<dbReference type="InterPro" id="IPR036397">
    <property type="entry name" value="RNaseH_sf"/>
</dbReference>
<dbReference type="InterPro" id="IPR044730">
    <property type="entry name" value="RNase_H-like_dom_plant"/>
</dbReference>
<gene>
    <name evidence="3" type="ORF">KFK09_003843</name>
</gene>
<dbReference type="SUPFAM" id="SSF56219">
    <property type="entry name" value="DNase I-like"/>
    <property type="match status" value="1"/>
</dbReference>
<feature type="domain" description="CCHC-type" evidence="2">
    <location>
        <begin position="301"/>
        <end position="316"/>
    </location>
</feature>
<keyword evidence="1" id="KW-0863">Zinc-finger</keyword>
<dbReference type="GO" id="GO:0003676">
    <property type="term" value="F:nucleic acid binding"/>
    <property type="evidence" value="ECO:0007669"/>
    <property type="project" value="InterPro"/>
</dbReference>
<evidence type="ECO:0000256" key="1">
    <source>
        <dbReference type="PROSITE-ProRule" id="PRU00047"/>
    </source>
</evidence>
<dbReference type="InterPro" id="IPR012337">
    <property type="entry name" value="RNaseH-like_sf"/>
</dbReference>
<dbReference type="InterPro" id="IPR043502">
    <property type="entry name" value="DNA/RNA_pol_sf"/>
</dbReference>
<evidence type="ECO:0000259" key="2">
    <source>
        <dbReference type="PROSITE" id="PS50158"/>
    </source>
</evidence>
<dbReference type="PANTHER" id="PTHR31286:SF99">
    <property type="entry name" value="DUF4283 DOMAIN-CONTAINING PROTEIN"/>
    <property type="match status" value="1"/>
</dbReference>
<dbReference type="Pfam" id="PF14111">
    <property type="entry name" value="DUF4283"/>
    <property type="match status" value="1"/>
</dbReference>
<dbReference type="Gene3D" id="3.30.420.10">
    <property type="entry name" value="Ribonuclease H-like superfamily/Ribonuclease H"/>
    <property type="match status" value="1"/>
</dbReference>
<keyword evidence="1" id="KW-0862">Zinc</keyword>
<dbReference type="PROSITE" id="PS50158">
    <property type="entry name" value="ZF_CCHC"/>
    <property type="match status" value="1"/>
</dbReference>
<sequence>MRPPSRLPVVEGKGKKAIVEDESIMSNGKLVVSGMLNLDPMNSVDEFLKGCKSFETSGMNEDRCGDYSLKIGNGQERDIALDYVKYSGMGSTIDRLVMEDTNKQESLNEDFKAWTKPKHIKINLKKEKVELSEDGVAVKLNLKIEEKNKHVLRHSVWSKYGGFHLTSIGMDWILCSFRTEEAMEEILNGGMWFVGGHIFGMDQWTSAFDPYSFKGVSAPIWIRFPCLPLYYWDEDNIVRIASRFGTPMYIDGNTFRWGKREFARVCVKIDLEKKLPNGVWVEGSAGRYFQRVEYEKVDLFCYHCGRAGHNKTECPEEVVQGITDQAIMKYVADESRNIILEANPSVIKLEYGPWIHVQFKIKRFVKANGSGRNMNERQNNRIDNMGTKFEKKVISAEMNNVDNVSTPGLVEDPVNNNEEVDKSKDLATHCIEENIGAGDTRVKLNDSDLKYVDVGSQCGGYKIKLAKELRSLGPLETGHKKKRRDRRGAKKREAALYLKEMVREQDVCFIGGMLVLWDKKSVSFVVKNTSTQVIIGDLLIPSLGLWKIVTVYRSRCCKQREDLWRQREKGLKEPNPSIIGGDFNCILNKEKKRGGKRFLFSKGPRDMKQFMTNSDFHDVRSIGPRYTWCNNKEGASQIWERLDRCLVNLVALQKIPSALTRHLARVASDLSPIAFKLDERECSKMKNIKFEDTWRSYPAARSIVYHSWKKNDFGEELKKDILELQNKEVVGIDWTNEDLLFLRSKVHELNVTLNRLATWWNQRAKERWHEEGDINSKVFHNFATDFIHFLEAKWQSRTCELTGWPMVSENQKLSQRDAADLCSDSLWMNYRFRYFNRETIDLQKCISKLITEEQMAFMSGRSISEHCLLAQEIFHKFKISKNKKGLMALKLDMEQAYDSMGWPALDQILKWYGFPCLFSKLLMECVVGVRFSIIINGRNSEWIDAHSGFRQGCPLSPYLFIMCFQLVSNSIKQKGQDLGIRFSPRGPRITHLLYADDVLIFSHVSIGLALAFKKIVEDFCKWTGQRINVSKSQIFFLELRRLSSQNLGIVKIYCTIAYLSWRNRNYVKHGKSTLPSFVIASNALALANNKDSPYLSNWGTNLLRESRESWCPPPKDWMKINVDASLLRSNCAGVGGIFRDHKGRFILAFGEKKAHWDITKLEMEVVFSVRKYIRSWMLEYKGVIIESDNLNVIKFIQDAFKKNKGIVDRWPLEELPFVNDFHKVVYNHVHRSCNKVANLCATMALSRSFFFDSFSFGNIPSLLLYSIKKEGDSFHSYQGQPTKDKGKEKAKYKKGKMKTQKAFWADSASESSEEEAEEEVTNLCLMANDNLDELDQDEFFSLTPSSLTPSLSLLALLTMSGSNKRGRLVAGSSSSSSYPRGRFLNTKNEEAYHRYKACEITLSKMLNQADQNFEMPLFVFFSIGDTSLKNLSLMKKKEKMPQPQLKYVHDDMQNPEHLHQHTLTIIWLNASTNFRLISILTFKSNINNTRLTCNVFAPLSGAVKRGRRLL</sequence>
<dbReference type="InterPro" id="IPR036691">
    <property type="entry name" value="Endo/exonu/phosph_ase_sf"/>
</dbReference>
<reference evidence="3" key="1">
    <citation type="journal article" date="2022" name="Front. Genet.">
        <title>Chromosome-Scale Assembly of the Dendrobium nobile Genome Provides Insights Into the Molecular Mechanism of the Biosynthesis of the Medicinal Active Ingredient of Dendrobium.</title>
        <authorList>
            <person name="Xu Q."/>
            <person name="Niu S.-C."/>
            <person name="Li K.-L."/>
            <person name="Zheng P.-J."/>
            <person name="Zhang X.-J."/>
            <person name="Jia Y."/>
            <person name="Liu Y."/>
            <person name="Niu Y.-X."/>
            <person name="Yu L.-H."/>
            <person name="Chen D.-F."/>
            <person name="Zhang G.-Q."/>
        </authorList>
    </citation>
    <scope>NUCLEOTIDE SEQUENCE</scope>
    <source>
        <tissue evidence="3">Leaf</tissue>
    </source>
</reference>
<dbReference type="Pfam" id="PF00078">
    <property type="entry name" value="RVT_1"/>
    <property type="match status" value="1"/>
</dbReference>
<keyword evidence="1" id="KW-0479">Metal-binding</keyword>
<dbReference type="GO" id="GO:0004523">
    <property type="term" value="F:RNA-DNA hybrid ribonuclease activity"/>
    <property type="evidence" value="ECO:0007669"/>
    <property type="project" value="InterPro"/>
</dbReference>
<dbReference type="InterPro" id="IPR040256">
    <property type="entry name" value="At4g02000-like"/>
</dbReference>
<dbReference type="Proteomes" id="UP000829196">
    <property type="component" value="Unassembled WGS sequence"/>
</dbReference>
<dbReference type="CDD" id="cd01650">
    <property type="entry name" value="RT_nLTR_like"/>
    <property type="match status" value="1"/>
</dbReference>
<dbReference type="InterPro" id="IPR001878">
    <property type="entry name" value="Znf_CCHC"/>
</dbReference>
<dbReference type="SUPFAM" id="SSF56672">
    <property type="entry name" value="DNA/RNA polymerases"/>
    <property type="match status" value="1"/>
</dbReference>
<proteinExistence type="predicted"/>